<comment type="function">
    <text evidence="5">Small GTPase required for proper nuclear import of RNA polymerase II (RNAPII). May act at an RNAP assembly step prior to nuclear import.</text>
</comment>
<evidence type="ECO:0000313" key="8">
    <source>
        <dbReference type="Proteomes" id="UP000660262"/>
    </source>
</evidence>
<dbReference type="AlphaFoldDB" id="A0A830HTT4"/>
<dbReference type="OrthoDB" id="243313at2759"/>
<sequence>MAASSSASAAGGGGGDDDGPEGARIPTVVLCIGMAGSGKSTWMARMVQHAKAQGKTAYVINLDPAVMATGYKSNVDIRDTVAYKEVMKTYQLGPNGGIVTSLNLFATRFDQVVDLVEKRVLAAAAAADDDETDGGGGGGGGEAEAGGEAKKKKKKKKKPLDYVFVDTPGQIEVFTWSASGTVISEGLANSFPTVLCFLADTPRCTGPQTFMSNMLQACSMLYRFAGLPLVLCFNKIDVARHEFAEEWMADFEAFFESLDSESAPTRASTTGSYSVSLCRSLALALEPFYKTIRAVGVSAVTGEGCDAFFAHLETARDAYYRDYYPGVLERREKREAEAEARKSANASKFDADHQTQTSAGQPL</sequence>
<feature type="compositionally biased region" description="Polar residues" evidence="6">
    <location>
        <begin position="354"/>
        <end position="363"/>
    </location>
</feature>
<dbReference type="PANTHER" id="PTHR21231:SF8">
    <property type="entry name" value="GPN-LOOP GTPASE 1"/>
    <property type="match status" value="1"/>
</dbReference>
<keyword evidence="3 5" id="KW-0378">Hydrolase</keyword>
<comment type="similarity">
    <text evidence="1 5">Belongs to the GPN-loop GTPase family.</text>
</comment>
<keyword evidence="8" id="KW-1185">Reference proteome</keyword>
<reference evidence="7" key="1">
    <citation type="submission" date="2020-10" db="EMBL/GenBank/DDBJ databases">
        <title>Unveiling of a novel bifunctional photoreceptor, Dualchrome1, isolated from a cosmopolitan green alga.</title>
        <authorList>
            <person name="Suzuki S."/>
            <person name="Kawachi M."/>
        </authorList>
    </citation>
    <scope>NUCLEOTIDE SEQUENCE</scope>
    <source>
        <strain evidence="7">NIES 2893</strain>
    </source>
</reference>
<dbReference type="InterPro" id="IPR027417">
    <property type="entry name" value="P-loop_NTPase"/>
</dbReference>
<feature type="region of interest" description="Disordered" evidence="6">
    <location>
        <begin position="127"/>
        <end position="151"/>
    </location>
</feature>
<evidence type="ECO:0000256" key="4">
    <source>
        <dbReference type="ARBA" id="ARBA00023134"/>
    </source>
</evidence>
<proteinExistence type="inferred from homology"/>
<feature type="region of interest" description="Disordered" evidence="6">
    <location>
        <begin position="1"/>
        <end position="21"/>
    </location>
</feature>
<evidence type="ECO:0000256" key="3">
    <source>
        <dbReference type="ARBA" id="ARBA00022801"/>
    </source>
</evidence>
<evidence type="ECO:0000256" key="5">
    <source>
        <dbReference type="RuleBase" id="RU365059"/>
    </source>
</evidence>
<dbReference type="Proteomes" id="UP000660262">
    <property type="component" value="Unassembled WGS sequence"/>
</dbReference>
<accession>A0A830HTT4</accession>
<keyword evidence="4 5" id="KW-0342">GTP-binding</keyword>
<dbReference type="EMBL" id="BNJQ01000020">
    <property type="protein sequence ID" value="GHP08339.1"/>
    <property type="molecule type" value="Genomic_DNA"/>
</dbReference>
<protein>
    <recommendedName>
        <fullName evidence="5">GPN-loop GTPase</fullName>
        <ecNumber evidence="5">3.6.5.-</ecNumber>
    </recommendedName>
</protein>
<dbReference type="Pfam" id="PF03029">
    <property type="entry name" value="ATP_bind_1"/>
    <property type="match status" value="2"/>
</dbReference>
<organism evidence="7 8">
    <name type="scientific">Pycnococcus provasolii</name>
    <dbReference type="NCBI Taxonomy" id="41880"/>
    <lineage>
        <taxon>Eukaryota</taxon>
        <taxon>Viridiplantae</taxon>
        <taxon>Chlorophyta</taxon>
        <taxon>Pseudoscourfieldiophyceae</taxon>
        <taxon>Pseudoscourfieldiales</taxon>
        <taxon>Pycnococcaceae</taxon>
        <taxon>Pycnococcus</taxon>
    </lineage>
</organism>
<gene>
    <name evidence="7" type="ORF">PPROV_000707800</name>
</gene>
<dbReference type="GO" id="GO:0005634">
    <property type="term" value="C:nucleus"/>
    <property type="evidence" value="ECO:0007669"/>
    <property type="project" value="UniProtKB-SubCell"/>
</dbReference>
<comment type="caution">
    <text evidence="7">The sequence shown here is derived from an EMBL/GenBank/DDBJ whole genome shotgun (WGS) entry which is preliminary data.</text>
</comment>
<evidence type="ECO:0000313" key="7">
    <source>
        <dbReference type="EMBL" id="GHP08339.1"/>
    </source>
</evidence>
<name>A0A830HTT4_9CHLO</name>
<dbReference type="GO" id="GO:0003924">
    <property type="term" value="F:GTPase activity"/>
    <property type="evidence" value="ECO:0007669"/>
    <property type="project" value="InterPro"/>
</dbReference>
<comment type="subunit">
    <text evidence="5">Binds to RNA polymerase II.</text>
</comment>
<comment type="subcellular location">
    <subcellularLocation>
        <location evidence="5">Cytoplasm</location>
    </subcellularLocation>
    <subcellularLocation>
        <location evidence="5">Nucleus</location>
    </subcellularLocation>
</comment>
<dbReference type="InterPro" id="IPR030230">
    <property type="entry name" value="Gpn1/Npa3/XAB1"/>
</dbReference>
<feature type="compositionally biased region" description="Gly residues" evidence="6">
    <location>
        <begin position="134"/>
        <end position="144"/>
    </location>
</feature>
<keyword evidence="5" id="KW-0963">Cytoplasm</keyword>
<dbReference type="GO" id="GO:0005737">
    <property type="term" value="C:cytoplasm"/>
    <property type="evidence" value="ECO:0007669"/>
    <property type="project" value="UniProtKB-SubCell"/>
</dbReference>
<dbReference type="Gene3D" id="3.40.50.300">
    <property type="entry name" value="P-loop containing nucleotide triphosphate hydrolases"/>
    <property type="match status" value="1"/>
</dbReference>
<evidence type="ECO:0000256" key="6">
    <source>
        <dbReference type="SAM" id="MobiDB-lite"/>
    </source>
</evidence>
<dbReference type="EC" id="3.6.5.-" evidence="5"/>
<dbReference type="InterPro" id="IPR004130">
    <property type="entry name" value="Gpn"/>
</dbReference>
<dbReference type="CDD" id="cd17870">
    <property type="entry name" value="GPN1"/>
    <property type="match status" value="1"/>
</dbReference>
<dbReference type="PANTHER" id="PTHR21231">
    <property type="entry name" value="XPA-BINDING PROTEIN 1-RELATED"/>
    <property type="match status" value="1"/>
</dbReference>
<dbReference type="SUPFAM" id="SSF52540">
    <property type="entry name" value="P-loop containing nucleoside triphosphate hydrolases"/>
    <property type="match status" value="1"/>
</dbReference>
<dbReference type="GO" id="GO:0005525">
    <property type="term" value="F:GTP binding"/>
    <property type="evidence" value="ECO:0007669"/>
    <property type="project" value="UniProtKB-KW"/>
</dbReference>
<evidence type="ECO:0000256" key="1">
    <source>
        <dbReference type="ARBA" id="ARBA00005290"/>
    </source>
</evidence>
<feature type="region of interest" description="Disordered" evidence="6">
    <location>
        <begin position="334"/>
        <end position="363"/>
    </location>
</feature>
<evidence type="ECO:0000256" key="2">
    <source>
        <dbReference type="ARBA" id="ARBA00022741"/>
    </source>
</evidence>
<keyword evidence="2 5" id="KW-0547">Nucleotide-binding</keyword>